<keyword evidence="4" id="KW-1185">Reference proteome</keyword>
<evidence type="ECO:0000259" key="2">
    <source>
        <dbReference type="Pfam" id="PF00881"/>
    </source>
</evidence>
<evidence type="ECO:0000256" key="1">
    <source>
        <dbReference type="ARBA" id="ARBA00023027"/>
    </source>
</evidence>
<dbReference type="Gene3D" id="3.40.109.10">
    <property type="entry name" value="NADH Oxidase"/>
    <property type="match status" value="1"/>
</dbReference>
<protein>
    <submittedName>
        <fullName evidence="3">Nitroreductase</fullName>
    </submittedName>
</protein>
<dbReference type="eggNOG" id="COG0778">
    <property type="taxonomic scope" value="Bacteria"/>
</dbReference>
<feature type="domain" description="Nitroreductase" evidence="2">
    <location>
        <begin position="8"/>
        <end position="163"/>
    </location>
</feature>
<dbReference type="PATRIC" id="fig|1195236.3.peg.5273"/>
<dbReference type="Proteomes" id="UP000014155">
    <property type="component" value="Unassembled WGS sequence"/>
</dbReference>
<dbReference type="PANTHER" id="PTHR23026">
    <property type="entry name" value="NADPH NITROREDUCTASE"/>
    <property type="match status" value="1"/>
</dbReference>
<reference evidence="3 4" key="1">
    <citation type="journal article" date="2013" name="Genome Announc.">
        <title>Draft Genome Sequence of the Cellulolytic, Mesophilic, Anaerobic Bacterium Clostridium termitidis Strain CT1112 (DSM 5398).</title>
        <authorList>
            <person name="Lal S."/>
            <person name="Ramachandran U."/>
            <person name="Zhang X."/>
            <person name="Munir R."/>
            <person name="Sparling R."/>
            <person name="Levin D.B."/>
        </authorList>
    </citation>
    <scope>NUCLEOTIDE SEQUENCE [LARGE SCALE GENOMIC DNA]</scope>
    <source>
        <strain evidence="3 4">CT1112</strain>
    </source>
</reference>
<dbReference type="Pfam" id="PF00881">
    <property type="entry name" value="Nitroreductase"/>
    <property type="match status" value="1"/>
</dbReference>
<comment type="caution">
    <text evidence="3">The sequence shown here is derived from an EMBL/GenBank/DDBJ whole genome shotgun (WGS) entry which is preliminary data.</text>
</comment>
<keyword evidence="1" id="KW-0520">NAD</keyword>
<dbReference type="PANTHER" id="PTHR23026:SF125">
    <property type="entry name" value="OXYGEN-INSENSITIVE NAD(P)H NITROREDUCTASE"/>
    <property type="match status" value="1"/>
</dbReference>
<accession>S0FJQ2</accession>
<dbReference type="RefSeq" id="WP_004630668.1">
    <property type="nucleotide sequence ID" value="NZ_AORV01000068.1"/>
</dbReference>
<evidence type="ECO:0000313" key="4">
    <source>
        <dbReference type="Proteomes" id="UP000014155"/>
    </source>
</evidence>
<dbReference type="InterPro" id="IPR029479">
    <property type="entry name" value="Nitroreductase"/>
</dbReference>
<dbReference type="SUPFAM" id="SSF55469">
    <property type="entry name" value="FMN-dependent nitroreductase-like"/>
    <property type="match status" value="1"/>
</dbReference>
<dbReference type="STRING" id="1195236.CTER_5078"/>
<dbReference type="AlphaFoldDB" id="S0FJQ2"/>
<sequence length="183" mass="20943">MRDVLEIIKSRRSVRKYKPEQISQESLEKIIEAGIYAPTAHNQQPWHFTVIQNTELLDRINSYVREEMCKSDSDWIKKMGSKPDFKVTYDAPTLVIVSARQDAMAWRVDCAAAIENMLIAAESMDIGSVWLGLMRFYFANGDEVAKLGIPQGYEPYYGVSFGYKANKRVQPAPKRNPDVVNYI</sequence>
<dbReference type="InterPro" id="IPR000415">
    <property type="entry name" value="Nitroreductase-like"/>
</dbReference>
<name>S0FJQ2_RUMCE</name>
<dbReference type="GO" id="GO:0005829">
    <property type="term" value="C:cytosol"/>
    <property type="evidence" value="ECO:0007669"/>
    <property type="project" value="TreeGrafter"/>
</dbReference>
<dbReference type="GO" id="GO:0046256">
    <property type="term" value="P:2,4,6-trinitrotoluene catabolic process"/>
    <property type="evidence" value="ECO:0007669"/>
    <property type="project" value="TreeGrafter"/>
</dbReference>
<gene>
    <name evidence="3" type="ORF">CTER_5078</name>
</gene>
<dbReference type="GO" id="GO:0046857">
    <property type="term" value="F:oxidoreductase activity, acting on other nitrogenous compounds as donors, with NAD or NADP as acceptor"/>
    <property type="evidence" value="ECO:0007669"/>
    <property type="project" value="TreeGrafter"/>
</dbReference>
<dbReference type="EMBL" id="AORV01000068">
    <property type="protein sequence ID" value="EMS69329.1"/>
    <property type="molecule type" value="Genomic_DNA"/>
</dbReference>
<dbReference type="InterPro" id="IPR050627">
    <property type="entry name" value="Nitroreductase/BluB"/>
</dbReference>
<organism evidence="3 4">
    <name type="scientific">Ruminiclostridium cellobioparum subsp. termitidis CT1112</name>
    <dbReference type="NCBI Taxonomy" id="1195236"/>
    <lineage>
        <taxon>Bacteria</taxon>
        <taxon>Bacillati</taxon>
        <taxon>Bacillota</taxon>
        <taxon>Clostridia</taxon>
        <taxon>Eubacteriales</taxon>
        <taxon>Oscillospiraceae</taxon>
        <taxon>Ruminiclostridium</taxon>
    </lineage>
</organism>
<proteinExistence type="predicted"/>
<evidence type="ECO:0000313" key="3">
    <source>
        <dbReference type="EMBL" id="EMS69329.1"/>
    </source>
</evidence>